<name>A0ACA9LL64_9GLOM</name>
<organism evidence="1 2">
    <name type="scientific">Dentiscutata heterogama</name>
    <dbReference type="NCBI Taxonomy" id="1316150"/>
    <lineage>
        <taxon>Eukaryota</taxon>
        <taxon>Fungi</taxon>
        <taxon>Fungi incertae sedis</taxon>
        <taxon>Mucoromycota</taxon>
        <taxon>Glomeromycotina</taxon>
        <taxon>Glomeromycetes</taxon>
        <taxon>Diversisporales</taxon>
        <taxon>Gigasporaceae</taxon>
        <taxon>Dentiscutata</taxon>
    </lineage>
</organism>
<accession>A0ACA9LL64</accession>
<reference evidence="1" key="1">
    <citation type="submission" date="2021-06" db="EMBL/GenBank/DDBJ databases">
        <authorList>
            <person name="Kallberg Y."/>
            <person name="Tangrot J."/>
            <person name="Rosling A."/>
        </authorList>
    </citation>
    <scope>NUCLEOTIDE SEQUENCE</scope>
    <source>
        <strain evidence="1">IL203A</strain>
    </source>
</reference>
<feature type="non-terminal residue" evidence="1">
    <location>
        <position position="1"/>
    </location>
</feature>
<sequence>WMGNVQSEGYNGKFVYLKELMYYVSINIKDNDQLIEHGEVRNAGYNLIVD</sequence>
<dbReference type="Proteomes" id="UP000789702">
    <property type="component" value="Unassembled WGS sequence"/>
</dbReference>
<protein>
    <submittedName>
        <fullName evidence="1">1247_t:CDS:1</fullName>
    </submittedName>
</protein>
<comment type="caution">
    <text evidence="1">The sequence shown here is derived from an EMBL/GenBank/DDBJ whole genome shotgun (WGS) entry which is preliminary data.</text>
</comment>
<proteinExistence type="predicted"/>
<keyword evidence="2" id="KW-1185">Reference proteome</keyword>
<dbReference type="EMBL" id="CAJVPU010004622">
    <property type="protein sequence ID" value="CAG8535860.1"/>
    <property type="molecule type" value="Genomic_DNA"/>
</dbReference>
<evidence type="ECO:0000313" key="1">
    <source>
        <dbReference type="EMBL" id="CAG8535860.1"/>
    </source>
</evidence>
<gene>
    <name evidence="1" type="ORF">DHETER_LOCUS4579</name>
</gene>
<evidence type="ECO:0000313" key="2">
    <source>
        <dbReference type="Proteomes" id="UP000789702"/>
    </source>
</evidence>